<accession>A0A6A8AK76</accession>
<name>A0A6A8AK76_9HYPH</name>
<gene>
    <name evidence="1" type="ORF">GAO09_26465</name>
</gene>
<organism evidence="1 2">
    <name type="scientific">Endobacterium cereale</name>
    <dbReference type="NCBI Taxonomy" id="2663029"/>
    <lineage>
        <taxon>Bacteria</taxon>
        <taxon>Pseudomonadati</taxon>
        <taxon>Pseudomonadota</taxon>
        <taxon>Alphaproteobacteria</taxon>
        <taxon>Hyphomicrobiales</taxon>
        <taxon>Rhizobiaceae</taxon>
        <taxon>Endobacterium</taxon>
    </lineage>
</organism>
<comment type="caution">
    <text evidence="1">The sequence shown here is derived from an EMBL/GenBank/DDBJ whole genome shotgun (WGS) entry which is preliminary data.</text>
</comment>
<reference evidence="1 2" key="1">
    <citation type="submission" date="2019-11" db="EMBL/GenBank/DDBJ databases">
        <title>Genome analysis of Rhizobacterium cereale a novel genus and species isolated from maize roots in North Spain.</title>
        <authorList>
            <person name="Menendez E."/>
            <person name="Flores-Felix J.D."/>
            <person name="Ramirez-Bahena M.-H."/>
            <person name="Igual J.M."/>
            <person name="Garcia-Fraile P."/>
            <person name="Peix A."/>
            <person name="Velazquez E."/>
        </authorList>
    </citation>
    <scope>NUCLEOTIDE SEQUENCE [LARGE SCALE GENOMIC DNA]</scope>
    <source>
        <strain evidence="1 2">RZME27</strain>
    </source>
</reference>
<evidence type="ECO:0000313" key="1">
    <source>
        <dbReference type="EMBL" id="MQY49576.1"/>
    </source>
</evidence>
<protein>
    <submittedName>
        <fullName evidence="1">Uncharacterized protein</fullName>
    </submittedName>
</protein>
<dbReference type="AlphaFoldDB" id="A0A6A8AK76"/>
<dbReference type="RefSeq" id="WP_153359499.1">
    <property type="nucleotide sequence ID" value="NZ_WIXI01000051.1"/>
</dbReference>
<dbReference type="EMBL" id="WIXI01000051">
    <property type="protein sequence ID" value="MQY49576.1"/>
    <property type="molecule type" value="Genomic_DNA"/>
</dbReference>
<proteinExistence type="predicted"/>
<keyword evidence="2" id="KW-1185">Reference proteome</keyword>
<evidence type="ECO:0000313" key="2">
    <source>
        <dbReference type="Proteomes" id="UP000435138"/>
    </source>
</evidence>
<sequence length="91" mass="10119">MVTAWSRSFRSEVSFCLTPSITPDGHDDWIKVIGQVSQAPAASFLQQVPVHLQLAAAAQKRKGQFLKQALIRKPYPWVVHFSVECLTGPTI</sequence>
<dbReference type="Proteomes" id="UP000435138">
    <property type="component" value="Unassembled WGS sequence"/>
</dbReference>